<dbReference type="RefSeq" id="WP_189412226.1">
    <property type="nucleotide sequence ID" value="NZ_BMYJ01000008.1"/>
</dbReference>
<gene>
    <name evidence="1" type="ORF">GCM10007315_27100</name>
</gene>
<organism evidence="1 2">
    <name type="scientific">Neogemmobacter tilapiae</name>
    <dbReference type="NCBI Taxonomy" id="875041"/>
    <lineage>
        <taxon>Bacteria</taxon>
        <taxon>Pseudomonadati</taxon>
        <taxon>Pseudomonadota</taxon>
        <taxon>Alphaproteobacteria</taxon>
        <taxon>Rhodobacterales</taxon>
        <taxon>Paracoccaceae</taxon>
        <taxon>Neogemmobacter</taxon>
    </lineage>
</organism>
<accession>A0A918WPB3</accession>
<reference evidence="1" key="2">
    <citation type="submission" date="2020-09" db="EMBL/GenBank/DDBJ databases">
        <authorList>
            <person name="Sun Q."/>
            <person name="Kim S."/>
        </authorList>
    </citation>
    <scope>NUCLEOTIDE SEQUENCE</scope>
    <source>
        <strain evidence="1">KCTC 23310</strain>
    </source>
</reference>
<keyword evidence="2" id="KW-1185">Reference proteome</keyword>
<proteinExistence type="predicted"/>
<dbReference type="AlphaFoldDB" id="A0A918WPB3"/>
<evidence type="ECO:0000313" key="1">
    <source>
        <dbReference type="EMBL" id="GHC61604.1"/>
    </source>
</evidence>
<dbReference type="Pfam" id="PF13370">
    <property type="entry name" value="Fer4_13"/>
    <property type="match status" value="1"/>
</dbReference>
<dbReference type="EMBL" id="BMYJ01000008">
    <property type="protein sequence ID" value="GHC61604.1"/>
    <property type="molecule type" value="Genomic_DNA"/>
</dbReference>
<evidence type="ECO:0000313" key="2">
    <source>
        <dbReference type="Proteomes" id="UP000638981"/>
    </source>
</evidence>
<sequence length="222" mass="24868">MDKSSKHSATRDGESQGFYIDTDCCLTCGQPIEIAPDLFDWREHACFLKRQPKTNAEIDKAIRAMWASEADCIHYAGNDARILKRLGQAGMSYVADDPRAASFPNHARDRVTFTLPIVLIGPRTAEEIAEEFRVHERQRGCTVALPMLDHRTVFLSWYEDNFHSVSFQSEGDQTFSATVNLGFGMIGLAWVVDDWLKSKGATEIHWQASGNTDPDETLGTPI</sequence>
<name>A0A918WPB3_9RHOB</name>
<dbReference type="Proteomes" id="UP000638981">
    <property type="component" value="Unassembled WGS sequence"/>
</dbReference>
<protein>
    <submittedName>
        <fullName evidence="1">Uncharacterized protein</fullName>
    </submittedName>
</protein>
<comment type="caution">
    <text evidence="1">The sequence shown here is derived from an EMBL/GenBank/DDBJ whole genome shotgun (WGS) entry which is preliminary data.</text>
</comment>
<reference evidence="1" key="1">
    <citation type="journal article" date="2014" name="Int. J. Syst. Evol. Microbiol.">
        <title>Complete genome sequence of Corynebacterium casei LMG S-19264T (=DSM 44701T), isolated from a smear-ripened cheese.</title>
        <authorList>
            <consortium name="US DOE Joint Genome Institute (JGI-PGF)"/>
            <person name="Walter F."/>
            <person name="Albersmeier A."/>
            <person name="Kalinowski J."/>
            <person name="Ruckert C."/>
        </authorList>
    </citation>
    <scope>NUCLEOTIDE SEQUENCE</scope>
    <source>
        <strain evidence="1">KCTC 23310</strain>
    </source>
</reference>